<dbReference type="RefSeq" id="WP_206007254.1">
    <property type="nucleotide sequence ID" value="NZ_CP070619.1"/>
</dbReference>
<dbReference type="InterPro" id="IPR054357">
    <property type="entry name" value="MFE-2_N"/>
</dbReference>
<comment type="similarity">
    <text evidence="1">Belongs to the enoyl-CoA hydratase/isomerase family.</text>
</comment>
<evidence type="ECO:0000313" key="4">
    <source>
        <dbReference type="EMBL" id="QSE90834.1"/>
    </source>
</evidence>
<organism evidence="4 5">
    <name type="scientific">Rhodococcus pseudokoreensis</name>
    <dbReference type="NCBI Taxonomy" id="2811421"/>
    <lineage>
        <taxon>Bacteria</taxon>
        <taxon>Bacillati</taxon>
        <taxon>Actinomycetota</taxon>
        <taxon>Actinomycetes</taxon>
        <taxon>Mycobacteriales</taxon>
        <taxon>Nocardiaceae</taxon>
        <taxon>Rhodococcus</taxon>
    </lineage>
</organism>
<dbReference type="EMBL" id="CP070619">
    <property type="protein sequence ID" value="QSE90834.1"/>
    <property type="molecule type" value="Genomic_DNA"/>
</dbReference>
<proteinExistence type="inferred from homology"/>
<evidence type="ECO:0000259" key="2">
    <source>
        <dbReference type="Pfam" id="PF01575"/>
    </source>
</evidence>
<dbReference type="InterPro" id="IPR029069">
    <property type="entry name" value="HotDog_dom_sf"/>
</dbReference>
<dbReference type="Proteomes" id="UP000662986">
    <property type="component" value="Chromosome"/>
</dbReference>
<dbReference type="Pfam" id="PF22622">
    <property type="entry name" value="MFE-2_hydrat-2_N"/>
    <property type="match status" value="1"/>
</dbReference>
<dbReference type="InterPro" id="IPR002539">
    <property type="entry name" value="MaoC-like_dom"/>
</dbReference>
<name>A0A974ZUI7_9NOCA</name>
<dbReference type="SUPFAM" id="SSF54637">
    <property type="entry name" value="Thioesterase/thiol ester dehydrase-isomerase"/>
    <property type="match status" value="2"/>
</dbReference>
<dbReference type="Pfam" id="PF01575">
    <property type="entry name" value="MaoC_dehydratas"/>
    <property type="match status" value="1"/>
</dbReference>
<evidence type="ECO:0000256" key="1">
    <source>
        <dbReference type="ARBA" id="ARBA00005254"/>
    </source>
</evidence>
<protein>
    <submittedName>
        <fullName evidence="4">MaoC family dehydratase N-terminal domain-containing protein</fullName>
    </submittedName>
</protein>
<dbReference type="PANTHER" id="PTHR13078:SF59">
    <property type="entry name" value="ENOYL-COA HYDRATASE CHSH3"/>
    <property type="match status" value="1"/>
</dbReference>
<reference evidence="4 5" key="1">
    <citation type="journal article" date="2021" name="Microbiol. Resour. Announc.">
        <title>Complete Genome Sequences of Two Rhodococcus sp. Strains with Large and Linear Chromosomes, Isolated from Apple Rhizosphere.</title>
        <authorList>
            <person name="Benning S."/>
            <person name="Brugnone N."/>
            <person name="Siani R."/>
            <person name="Kublik S."/>
            <person name="Schloter M."/>
            <person name="Rad V."/>
        </authorList>
    </citation>
    <scope>NUCLEOTIDE SEQUENCE [LARGE SCALE GENOMIC DNA]</scope>
    <source>
        <strain evidence="4 5">R79</strain>
    </source>
</reference>
<keyword evidence="5" id="KW-1185">Reference proteome</keyword>
<feature type="domain" description="MaoC-like" evidence="2">
    <location>
        <begin position="163"/>
        <end position="261"/>
    </location>
</feature>
<feature type="domain" description="Peroxisomal multifunctional enzyme type 2-like N-terminal" evidence="3">
    <location>
        <begin position="18"/>
        <end position="147"/>
    </location>
</feature>
<dbReference type="PANTHER" id="PTHR13078">
    <property type="entry name" value="PEROXISOMAL MULTIFUNCTIONAL ENZYME TYPE 2-RELATED"/>
    <property type="match status" value="1"/>
</dbReference>
<sequence>MPIDPNIAIGAELPTQEFSWTSSDVQHYHLALGAGSHPLDERELRYLTDGTPQVLPTFATVAANFHATEAPSVSFPGVEIDLAKVVHGTQEVTVHRPIPPEGKARTTTRIAEVWDKGKAAVIVQESATTDLDGTPLWTGRSSIFARGEGGFGGERGPSQSVALPDRPADVEVDTPVLPQQALLYRMCGDRNPLHSDPKFAAAAGFPAPILHGLCTYGMVCKAAVDAVLDSDAARVAGFRVRFAGVVFPGETLHTRIWKEQGRLLISATVPERDHAPALADVVLTLSGGVTVTEI</sequence>
<dbReference type="CDD" id="cd03448">
    <property type="entry name" value="HDE_HSD"/>
    <property type="match status" value="1"/>
</dbReference>
<gene>
    <name evidence="4" type="ORF">JWS13_20480</name>
</gene>
<reference evidence="4 5" key="2">
    <citation type="journal article" date="2022" name="Arch. Microbiol.">
        <title>Rhodococcus pseudokoreensis sp. nov. isolated from the rhizosphere of young M26 apple rootstocks.</title>
        <authorList>
            <person name="Kampfer P."/>
            <person name="Glaeser S.P."/>
            <person name="Blom J."/>
            <person name="Wolf J."/>
            <person name="Benning S."/>
            <person name="Schloter M."/>
            <person name="Neumann-Schaal M."/>
        </authorList>
    </citation>
    <scope>NUCLEOTIDE SEQUENCE [LARGE SCALE GENOMIC DNA]</scope>
    <source>
        <strain evidence="4 5">R79</strain>
    </source>
</reference>
<evidence type="ECO:0000313" key="5">
    <source>
        <dbReference type="Proteomes" id="UP000662986"/>
    </source>
</evidence>
<evidence type="ECO:0000259" key="3">
    <source>
        <dbReference type="Pfam" id="PF22622"/>
    </source>
</evidence>
<dbReference type="Gene3D" id="3.10.129.10">
    <property type="entry name" value="Hotdog Thioesterase"/>
    <property type="match status" value="2"/>
</dbReference>
<accession>A0A974ZUI7</accession>